<organism evidence="2 3">
    <name type="scientific">Corynebacterium freneyi</name>
    <dbReference type="NCBI Taxonomy" id="134034"/>
    <lineage>
        <taxon>Bacteria</taxon>
        <taxon>Bacillati</taxon>
        <taxon>Actinomycetota</taxon>
        <taxon>Actinomycetes</taxon>
        <taxon>Mycobacteriales</taxon>
        <taxon>Corynebacteriaceae</taxon>
        <taxon>Corynebacterium</taxon>
    </lineage>
</organism>
<evidence type="ECO:0000256" key="1">
    <source>
        <dbReference type="ARBA" id="ARBA00023063"/>
    </source>
</evidence>
<dbReference type="InterPro" id="IPR036411">
    <property type="entry name" value="TorD-like_sf"/>
</dbReference>
<evidence type="ECO:0000313" key="3">
    <source>
        <dbReference type="Proteomes" id="UP001519305"/>
    </source>
</evidence>
<dbReference type="Gene3D" id="1.10.3480.10">
    <property type="entry name" value="TorD-like"/>
    <property type="match status" value="1"/>
</dbReference>
<keyword evidence="1" id="KW-0534">Nitrate assimilation</keyword>
<dbReference type="PANTHER" id="PTHR43680">
    <property type="entry name" value="NITRATE REDUCTASE MOLYBDENUM COFACTOR ASSEMBLY CHAPERONE"/>
    <property type="match status" value="1"/>
</dbReference>
<dbReference type="Pfam" id="PF02613">
    <property type="entry name" value="Nitrate_red_del"/>
    <property type="match status" value="1"/>
</dbReference>
<comment type="caution">
    <text evidence="2">The sequence shown here is derived from an EMBL/GenBank/DDBJ whole genome shotgun (WGS) entry which is preliminary data.</text>
</comment>
<dbReference type="NCBIfam" id="TIGR00684">
    <property type="entry name" value="narJ"/>
    <property type="match status" value="1"/>
</dbReference>
<dbReference type="SUPFAM" id="SSF89155">
    <property type="entry name" value="TorD-like"/>
    <property type="match status" value="1"/>
</dbReference>
<reference evidence="2 3" key="1">
    <citation type="submission" date="2021-03" db="EMBL/GenBank/DDBJ databases">
        <title>Sequencing the genomes of 1000 actinobacteria strains.</title>
        <authorList>
            <person name="Klenk H.-P."/>
        </authorList>
    </citation>
    <scope>NUCLEOTIDE SEQUENCE [LARGE SCALE GENOMIC DNA]</scope>
    <source>
        <strain evidence="2 3">DSM 44506</strain>
    </source>
</reference>
<dbReference type="InterPro" id="IPR003765">
    <property type="entry name" value="NO3_reductase_chaperone_NarJ"/>
</dbReference>
<accession>A0ABS4U9I2</accession>
<sequence length="243" mass="26339">MALNFLGRPARRAAEQARATEVAEPTHVPMTDAQRRTVLMAAATLLDYPGGDAESRWDAVAQVLPDLPLEASDPLAGFIAHARAVGKRALEEHYVATFDQKRRCNLYLSYYATGDTRQRGVALLSFREMLAAVGLEQDRDELPDHLCVVCEAAAREPGSPETGDAIAADVLATHRDGIEVLRHALADRGSAYSGVIDALVTALPPLDEETRERYLKLVTAGPPAELVGTLELPFPVSNQETRS</sequence>
<evidence type="ECO:0000313" key="2">
    <source>
        <dbReference type="EMBL" id="MBP2333185.1"/>
    </source>
</evidence>
<dbReference type="PANTHER" id="PTHR43680:SF2">
    <property type="entry name" value="NITRATE REDUCTASE MOLYBDENUM COFACTOR ASSEMBLY CHAPERONE NARJ"/>
    <property type="match status" value="1"/>
</dbReference>
<dbReference type="RefSeq" id="WP_083291387.1">
    <property type="nucleotide sequence ID" value="NZ_CP047357.1"/>
</dbReference>
<keyword evidence="3" id="KW-1185">Reference proteome</keyword>
<protein>
    <submittedName>
        <fullName evidence="2">Nitrate reductase delta subunit</fullName>
    </submittedName>
</protein>
<name>A0ABS4U9I2_9CORY</name>
<gene>
    <name evidence="2" type="ORF">JOF33_001884</name>
</gene>
<dbReference type="Proteomes" id="UP001519305">
    <property type="component" value="Unassembled WGS sequence"/>
</dbReference>
<proteinExistence type="predicted"/>
<dbReference type="EMBL" id="JAGINY010000001">
    <property type="protein sequence ID" value="MBP2333185.1"/>
    <property type="molecule type" value="Genomic_DNA"/>
</dbReference>
<dbReference type="InterPro" id="IPR020945">
    <property type="entry name" value="DMSO/NO3_reduct_chaperone"/>
</dbReference>